<proteinExistence type="predicted"/>
<protein>
    <submittedName>
        <fullName evidence="3">FAD dependent oxidoreductase</fullName>
    </submittedName>
</protein>
<name>A0A5B8HX00_9VIRU</name>
<sequence>MSIRNILKSDVSIIGSGIIGNSIALSLQRKGYRVSVYDKNPKPGFGTTSYSSGICRMYYSLLDSARLSWEGYHYFENWRDSIGLSNKYEAAELNECGALIFRSDKSNEFINKTSKIMEEIGVPVEYLDLEETNEKVSSLGMDVYNNYETLNPDHMNFGYPKKKNDLSGSIYMKKSGYISDPQLAANNLYQAAKDEGVEFNFNSLVDEIIVDKDKIKGIHLKEKVYIESPIVINACGPYSSQINELAYMNTDIESDINITSKPLRIEVSYTDNLDNMLNPTLEKVDVNKNGMVIVDLDCGVYFRPDVGNKFLIGATEPECDELVWVDDLDDMNDGITEQWLNQMYRAALRMPTLPIPSGTNKKFVVSTYDVTDDWTPIYDKSNIEGYYMAYGSSGNQFKNAGAIGPMMADLVDSCESGLDHDTNPLQHKLKMTDGEIDMSTFSRLRKAKETTATVFG</sequence>
<gene>
    <name evidence="3" type="ORF">1_85</name>
</gene>
<dbReference type="EMBL" id="MK250085">
    <property type="protein sequence ID" value="QDY51700.1"/>
    <property type="molecule type" value="Genomic_DNA"/>
</dbReference>
<evidence type="ECO:0000313" key="3">
    <source>
        <dbReference type="EMBL" id="QDY51700.1"/>
    </source>
</evidence>
<dbReference type="Pfam" id="PF01266">
    <property type="entry name" value="DAO"/>
    <property type="match status" value="1"/>
</dbReference>
<dbReference type="SUPFAM" id="SSF51905">
    <property type="entry name" value="FAD/NAD(P)-binding domain"/>
    <property type="match status" value="1"/>
</dbReference>
<evidence type="ECO:0000256" key="1">
    <source>
        <dbReference type="ARBA" id="ARBA00023002"/>
    </source>
</evidence>
<organism evidence="3">
    <name type="scientific">Mimiviridae sp. ChoanoV1</name>
    <dbReference type="NCBI Taxonomy" id="2596887"/>
    <lineage>
        <taxon>Viruses</taxon>
        <taxon>Varidnaviria</taxon>
        <taxon>Bamfordvirae</taxon>
        <taxon>Nucleocytoviricota</taxon>
        <taxon>Megaviricetes</taxon>
        <taxon>Imitervirales</taxon>
        <taxon>Schizomimiviridae</taxon>
    </lineage>
</organism>
<dbReference type="PANTHER" id="PTHR13847">
    <property type="entry name" value="SARCOSINE DEHYDROGENASE-RELATED"/>
    <property type="match status" value="1"/>
</dbReference>
<reference evidence="3" key="1">
    <citation type="submission" date="2018-11" db="EMBL/GenBank/DDBJ databases">
        <title>A distinct lineage of giant viruses engineers rhodopsin photosystems in predatory marine eukaryotes.</title>
        <authorList>
            <person name="Needham D.M."/>
            <person name="Yoshizawa S."/>
            <person name="Hosaka T."/>
            <person name="Poirier C."/>
            <person name="Choi C.-J."/>
            <person name="Hehenberger E."/>
            <person name="Irwin N.A.T."/>
            <person name="Wilken S."/>
            <person name="Yung C.-M."/>
            <person name="Bachy C."/>
            <person name="Kurihara R."/>
            <person name="Nakajima Y."/>
            <person name="Kojima K."/>
            <person name="Kimura-Someya T."/>
            <person name="Leonard G."/>
            <person name="Malmstrom R.R."/>
            <person name="Mende D."/>
            <person name="Olson D.K."/>
            <person name="Sudo Y."/>
            <person name="Sudek S."/>
            <person name="Richards T.A."/>
            <person name="DeLong E.F."/>
            <person name="Keeling P.J."/>
            <person name="Santoro A.E."/>
            <person name="Shirouzu M."/>
            <person name="Iwasaki W."/>
            <person name="Worden A.Z."/>
        </authorList>
    </citation>
    <scope>NUCLEOTIDE SEQUENCE</scope>
</reference>
<evidence type="ECO:0000259" key="2">
    <source>
        <dbReference type="Pfam" id="PF01266"/>
    </source>
</evidence>
<dbReference type="Gene3D" id="3.50.50.60">
    <property type="entry name" value="FAD/NAD(P)-binding domain"/>
    <property type="match status" value="1"/>
</dbReference>
<dbReference type="InterPro" id="IPR036188">
    <property type="entry name" value="FAD/NAD-bd_sf"/>
</dbReference>
<dbReference type="InterPro" id="IPR006076">
    <property type="entry name" value="FAD-dep_OxRdtase"/>
</dbReference>
<feature type="domain" description="FAD dependent oxidoreductase" evidence="2">
    <location>
        <begin position="10"/>
        <end position="410"/>
    </location>
</feature>
<accession>A0A5B8HX00</accession>
<dbReference type="GO" id="GO:0016491">
    <property type="term" value="F:oxidoreductase activity"/>
    <property type="evidence" value="ECO:0007669"/>
    <property type="project" value="UniProtKB-KW"/>
</dbReference>
<dbReference type="PANTHER" id="PTHR13847:SF287">
    <property type="entry name" value="FAD-DEPENDENT OXIDOREDUCTASE DOMAIN-CONTAINING PROTEIN 1"/>
    <property type="match status" value="1"/>
</dbReference>
<dbReference type="Gene3D" id="3.30.9.10">
    <property type="entry name" value="D-Amino Acid Oxidase, subunit A, domain 2"/>
    <property type="match status" value="1"/>
</dbReference>
<keyword evidence="1" id="KW-0560">Oxidoreductase</keyword>